<feature type="non-terminal residue" evidence="3">
    <location>
        <position position="1"/>
    </location>
</feature>
<gene>
    <name evidence="3" type="primary">LOC106820370</name>
</gene>
<evidence type="ECO:0000259" key="1">
    <source>
        <dbReference type="SMART" id="SM01362"/>
    </source>
</evidence>
<dbReference type="InterPro" id="IPR039761">
    <property type="entry name" value="Bms1/Tsr1"/>
</dbReference>
<dbReference type="InterPro" id="IPR007034">
    <property type="entry name" value="BMS1_TSR1_C"/>
</dbReference>
<dbReference type="Pfam" id="PF04950">
    <property type="entry name" value="RIBIOP_C"/>
    <property type="match status" value="1"/>
</dbReference>
<dbReference type="GeneID" id="106820370"/>
<dbReference type="PANTHER" id="PTHR12858">
    <property type="entry name" value="RIBOSOME BIOGENESIS PROTEIN"/>
    <property type="match status" value="1"/>
</dbReference>
<feature type="domain" description="Ribosome biogenesis protein BMS1/TSR1 C-terminal" evidence="1">
    <location>
        <begin position="1"/>
        <end position="121"/>
    </location>
</feature>
<organism evidence="2 3">
    <name type="scientific">Priapulus caudatus</name>
    <name type="common">Priapulid worm</name>
    <dbReference type="NCBI Taxonomy" id="37621"/>
    <lineage>
        <taxon>Eukaryota</taxon>
        <taxon>Metazoa</taxon>
        <taxon>Ecdysozoa</taxon>
        <taxon>Scalidophora</taxon>
        <taxon>Priapulida</taxon>
        <taxon>Priapulimorpha</taxon>
        <taxon>Priapulimorphida</taxon>
        <taxon>Priapulidae</taxon>
        <taxon>Priapulus</taxon>
    </lineage>
</organism>
<dbReference type="RefSeq" id="XP_014680381.1">
    <property type="nucleotide sequence ID" value="XM_014824895.1"/>
</dbReference>
<dbReference type="PANTHER" id="PTHR12858:SF2">
    <property type="entry name" value="RIBOSOME BIOGENESIS PROTEIN BMS1 HOMOLOG"/>
    <property type="match status" value="1"/>
</dbReference>
<protein>
    <submittedName>
        <fullName evidence="3">Ribosome biogenesis protein BMS1 homolog</fullName>
    </submittedName>
</protein>
<name>A0ABM1F7G0_PRICU</name>
<feature type="non-terminal residue" evidence="3">
    <location>
        <position position="121"/>
    </location>
</feature>
<sequence length="121" mass="14072">VRVKKHRWHRRILKTRDPLVVSLGWRRFQTIPLYYVQDHNMRSRLLKYTPEHMHCNAVFWGPITPQTTGFMAVQSVAEATAEFRVAATGVVLDLDKSVNVVKKLKLVGTPLKIYRKTAFIQ</sequence>
<dbReference type="SMART" id="SM01362">
    <property type="entry name" value="DUF663"/>
    <property type="match status" value="1"/>
</dbReference>
<evidence type="ECO:0000313" key="3">
    <source>
        <dbReference type="RefSeq" id="XP_014680381.1"/>
    </source>
</evidence>
<proteinExistence type="predicted"/>
<accession>A0ABM1F7G0</accession>
<evidence type="ECO:0000313" key="2">
    <source>
        <dbReference type="Proteomes" id="UP000695022"/>
    </source>
</evidence>
<keyword evidence="2" id="KW-1185">Reference proteome</keyword>
<reference evidence="3" key="1">
    <citation type="submission" date="2025-08" db="UniProtKB">
        <authorList>
            <consortium name="RefSeq"/>
        </authorList>
    </citation>
    <scope>IDENTIFICATION</scope>
</reference>
<dbReference type="Proteomes" id="UP000695022">
    <property type="component" value="Unplaced"/>
</dbReference>